<sequence length="327" mass="37937">MIRQRKLKHYKTIEELPEDSEEIFCDDFVDTHYPNRPLELETLSLYEFAKWFDIQKQQPSSEFEYYPMLGKTINFCKKREIPFIINHWKYKVDTQSEDYFYALLLLFKPWRDCEKLIDGCRNYTEAFAKSKEHLPEALKYHEKVSLIDIAVENAENLAAQETEKLTGNEEPKSQYSLPVDCLTQKIDRLNEDQRRIFDQVTRAMSSGNETSSIIRSFISGSGGTGKSFLIEILVKWNKIVRENDTAVAAPTGLAAYNVNGLTIHRLLHLPVEQDGTAKYKPLSDSALKTVRSYLNNVNLLIVDEVSMISNITLLYMHLRLTEVFDSR</sequence>
<protein>
    <recommendedName>
        <fullName evidence="1">ATP-dependent DNA helicase</fullName>
        <ecNumber evidence="1">5.6.2.3</ecNumber>
    </recommendedName>
</protein>
<keyword evidence="1" id="KW-0067">ATP-binding</keyword>
<keyword evidence="1" id="KW-0547">Nucleotide-binding</keyword>
<keyword evidence="1" id="KW-0347">Helicase</keyword>
<dbReference type="SUPFAM" id="SSF52540">
    <property type="entry name" value="P-loop containing nucleoside triphosphate hydrolases"/>
    <property type="match status" value="1"/>
</dbReference>
<accession>A0ABD2X6C2</accession>
<comment type="similarity">
    <text evidence="1">Belongs to the helicase family.</text>
</comment>
<dbReference type="EMBL" id="JBJJXI010000050">
    <property type="protein sequence ID" value="KAL3400699.1"/>
    <property type="molecule type" value="Genomic_DNA"/>
</dbReference>
<keyword evidence="1" id="KW-0378">Hydrolase</keyword>
<dbReference type="GO" id="GO:0043139">
    <property type="term" value="F:5'-3' DNA helicase activity"/>
    <property type="evidence" value="ECO:0007669"/>
    <property type="project" value="UniProtKB-EC"/>
</dbReference>
<dbReference type="InterPro" id="IPR027417">
    <property type="entry name" value="P-loop_NTPase"/>
</dbReference>
<keyword evidence="1" id="KW-0234">DNA repair</keyword>
<dbReference type="GO" id="GO:0016787">
    <property type="term" value="F:hydrolase activity"/>
    <property type="evidence" value="ECO:0007669"/>
    <property type="project" value="UniProtKB-KW"/>
</dbReference>
<keyword evidence="1" id="KW-0227">DNA damage</keyword>
<dbReference type="PANTHER" id="PTHR47642">
    <property type="entry name" value="ATP-DEPENDENT DNA HELICASE"/>
    <property type="match status" value="1"/>
</dbReference>
<dbReference type="AlphaFoldDB" id="A0ABD2X6C2"/>
<comment type="cofactor">
    <cofactor evidence="1">
        <name>Mg(2+)</name>
        <dbReference type="ChEBI" id="CHEBI:18420"/>
    </cofactor>
</comment>
<proteinExistence type="inferred from homology"/>
<feature type="domain" description="DNA helicase Pif1-like DEAD-box helicase" evidence="2">
    <location>
        <begin position="189"/>
        <end position="311"/>
    </location>
</feature>
<dbReference type="EC" id="5.6.2.3" evidence="1"/>
<keyword evidence="1" id="KW-0233">DNA recombination</keyword>
<dbReference type="GO" id="GO:0006281">
    <property type="term" value="P:DNA repair"/>
    <property type="evidence" value="ECO:0007669"/>
    <property type="project" value="UniProtKB-KW"/>
</dbReference>
<evidence type="ECO:0000313" key="4">
    <source>
        <dbReference type="Proteomes" id="UP001627154"/>
    </source>
</evidence>
<dbReference type="Pfam" id="PF05970">
    <property type="entry name" value="PIF1"/>
    <property type="match status" value="1"/>
</dbReference>
<name>A0ABD2X6C2_9HYME</name>
<dbReference type="PANTHER" id="PTHR47642:SF5">
    <property type="entry name" value="ATP-DEPENDENT DNA HELICASE"/>
    <property type="match status" value="1"/>
</dbReference>
<evidence type="ECO:0000259" key="2">
    <source>
        <dbReference type="Pfam" id="PF05970"/>
    </source>
</evidence>
<comment type="caution">
    <text evidence="3">The sequence shown here is derived from an EMBL/GenBank/DDBJ whole genome shotgun (WGS) entry which is preliminary data.</text>
</comment>
<comment type="catalytic activity">
    <reaction evidence="1">
        <text>ATP + H2O = ADP + phosphate + H(+)</text>
        <dbReference type="Rhea" id="RHEA:13065"/>
        <dbReference type="ChEBI" id="CHEBI:15377"/>
        <dbReference type="ChEBI" id="CHEBI:15378"/>
        <dbReference type="ChEBI" id="CHEBI:30616"/>
        <dbReference type="ChEBI" id="CHEBI:43474"/>
        <dbReference type="ChEBI" id="CHEBI:456216"/>
        <dbReference type="EC" id="5.6.2.3"/>
    </reaction>
</comment>
<reference evidence="3 4" key="1">
    <citation type="journal article" date="2024" name="bioRxiv">
        <title>A reference genome for Trichogramma kaykai: A tiny desert-dwelling parasitoid wasp with competing sex-ratio distorters.</title>
        <authorList>
            <person name="Culotta J."/>
            <person name="Lindsey A.R."/>
        </authorList>
    </citation>
    <scope>NUCLEOTIDE SEQUENCE [LARGE SCALE GENOMIC DNA]</scope>
    <source>
        <strain evidence="3 4">KSX58</strain>
    </source>
</reference>
<dbReference type="GO" id="GO:0006310">
    <property type="term" value="P:DNA recombination"/>
    <property type="evidence" value="ECO:0007669"/>
    <property type="project" value="UniProtKB-KW"/>
</dbReference>
<evidence type="ECO:0000256" key="1">
    <source>
        <dbReference type="RuleBase" id="RU363044"/>
    </source>
</evidence>
<dbReference type="Proteomes" id="UP001627154">
    <property type="component" value="Unassembled WGS sequence"/>
</dbReference>
<dbReference type="InterPro" id="IPR010285">
    <property type="entry name" value="DNA_helicase_pif1-like_DEAD"/>
</dbReference>
<organism evidence="3 4">
    <name type="scientific">Trichogramma kaykai</name>
    <dbReference type="NCBI Taxonomy" id="54128"/>
    <lineage>
        <taxon>Eukaryota</taxon>
        <taxon>Metazoa</taxon>
        <taxon>Ecdysozoa</taxon>
        <taxon>Arthropoda</taxon>
        <taxon>Hexapoda</taxon>
        <taxon>Insecta</taxon>
        <taxon>Pterygota</taxon>
        <taxon>Neoptera</taxon>
        <taxon>Endopterygota</taxon>
        <taxon>Hymenoptera</taxon>
        <taxon>Apocrita</taxon>
        <taxon>Proctotrupomorpha</taxon>
        <taxon>Chalcidoidea</taxon>
        <taxon>Trichogrammatidae</taxon>
        <taxon>Trichogramma</taxon>
    </lineage>
</organism>
<dbReference type="Gene3D" id="3.40.50.300">
    <property type="entry name" value="P-loop containing nucleotide triphosphate hydrolases"/>
    <property type="match status" value="1"/>
</dbReference>
<dbReference type="GO" id="GO:0005524">
    <property type="term" value="F:ATP binding"/>
    <property type="evidence" value="ECO:0007669"/>
    <property type="project" value="UniProtKB-KW"/>
</dbReference>
<keyword evidence="4" id="KW-1185">Reference proteome</keyword>
<dbReference type="InterPro" id="IPR051055">
    <property type="entry name" value="PIF1_helicase"/>
</dbReference>
<gene>
    <name evidence="3" type="ORF">TKK_005856</name>
</gene>
<evidence type="ECO:0000313" key="3">
    <source>
        <dbReference type="EMBL" id="KAL3400699.1"/>
    </source>
</evidence>